<evidence type="ECO:0000259" key="1">
    <source>
        <dbReference type="PROSITE" id="PS50943"/>
    </source>
</evidence>
<protein>
    <submittedName>
        <fullName evidence="2">Transcriptional regulator with XRE-family HTH domain</fullName>
    </submittedName>
</protein>
<evidence type="ECO:0000313" key="2">
    <source>
        <dbReference type="EMBL" id="MBB5932275.1"/>
    </source>
</evidence>
<dbReference type="Proteomes" id="UP000585836">
    <property type="component" value="Unassembled WGS sequence"/>
</dbReference>
<reference evidence="2 3" key="1">
    <citation type="submission" date="2020-08" db="EMBL/GenBank/DDBJ databases">
        <title>Genomic Encyclopedia of Type Strains, Phase III (KMG-III): the genomes of soil and plant-associated and newly described type strains.</title>
        <authorList>
            <person name="Whitman W."/>
        </authorList>
    </citation>
    <scope>NUCLEOTIDE SEQUENCE [LARGE SCALE GENOMIC DNA]</scope>
    <source>
        <strain evidence="2 3">CECT 3313</strain>
    </source>
</reference>
<dbReference type="SUPFAM" id="SSF47413">
    <property type="entry name" value="lambda repressor-like DNA-binding domains"/>
    <property type="match status" value="1"/>
</dbReference>
<evidence type="ECO:0000313" key="3">
    <source>
        <dbReference type="Proteomes" id="UP000585836"/>
    </source>
</evidence>
<dbReference type="InterPro" id="IPR010982">
    <property type="entry name" value="Lambda_DNA-bd_dom_sf"/>
</dbReference>
<dbReference type="GO" id="GO:0003677">
    <property type="term" value="F:DNA binding"/>
    <property type="evidence" value="ECO:0007669"/>
    <property type="project" value="InterPro"/>
</dbReference>
<gene>
    <name evidence="2" type="ORF">FHS34_007785</name>
</gene>
<organism evidence="2 3">
    <name type="scientific">Streptomyces echinatus</name>
    <dbReference type="NCBI Taxonomy" id="67293"/>
    <lineage>
        <taxon>Bacteria</taxon>
        <taxon>Bacillati</taxon>
        <taxon>Actinomycetota</taxon>
        <taxon>Actinomycetes</taxon>
        <taxon>Kitasatosporales</taxon>
        <taxon>Streptomycetaceae</taxon>
        <taxon>Streptomyces</taxon>
    </lineage>
</organism>
<dbReference type="PROSITE" id="PS50943">
    <property type="entry name" value="HTH_CROC1"/>
    <property type="match status" value="1"/>
</dbReference>
<sequence>MPTLPDDDAWLRRERQAIGDRIRVRRLRDNRTQESIFLAAGLSRSAYQEVESGAADARVSTLLKIAKVLGVHVTDLLRD</sequence>
<dbReference type="AlphaFoldDB" id="A0A7W9Q2D1"/>
<dbReference type="Pfam" id="PF01381">
    <property type="entry name" value="HTH_3"/>
    <property type="match status" value="1"/>
</dbReference>
<dbReference type="RefSeq" id="WP_225817754.1">
    <property type="nucleotide sequence ID" value="NZ_BAAAWF010000065.1"/>
</dbReference>
<dbReference type="CDD" id="cd00093">
    <property type="entry name" value="HTH_XRE"/>
    <property type="match status" value="1"/>
</dbReference>
<dbReference type="EMBL" id="JACHJK010000024">
    <property type="protein sequence ID" value="MBB5932275.1"/>
    <property type="molecule type" value="Genomic_DNA"/>
</dbReference>
<name>A0A7W9Q2D1_9ACTN</name>
<accession>A0A7W9Q2D1</accession>
<dbReference type="SMART" id="SM00530">
    <property type="entry name" value="HTH_XRE"/>
    <property type="match status" value="1"/>
</dbReference>
<comment type="caution">
    <text evidence="2">The sequence shown here is derived from an EMBL/GenBank/DDBJ whole genome shotgun (WGS) entry which is preliminary data.</text>
</comment>
<dbReference type="InterPro" id="IPR001387">
    <property type="entry name" value="Cro/C1-type_HTH"/>
</dbReference>
<proteinExistence type="predicted"/>
<feature type="domain" description="HTH cro/C1-type" evidence="1">
    <location>
        <begin position="22"/>
        <end position="76"/>
    </location>
</feature>
<keyword evidence="3" id="KW-1185">Reference proteome</keyword>
<dbReference type="Gene3D" id="1.10.260.40">
    <property type="entry name" value="lambda repressor-like DNA-binding domains"/>
    <property type="match status" value="1"/>
</dbReference>